<accession>A0A9D1ICG3</accession>
<dbReference type="Gene3D" id="3.30.750.24">
    <property type="entry name" value="STAS domain"/>
    <property type="match status" value="1"/>
</dbReference>
<evidence type="ECO:0000313" key="5">
    <source>
        <dbReference type="Proteomes" id="UP000824072"/>
    </source>
</evidence>
<evidence type="ECO:0000256" key="2">
    <source>
        <dbReference type="RuleBase" id="RU003749"/>
    </source>
</evidence>
<comment type="caution">
    <text evidence="4">The sequence shown here is derived from an EMBL/GenBank/DDBJ whole genome shotgun (WGS) entry which is preliminary data.</text>
</comment>
<dbReference type="PANTHER" id="PTHR33495:SF2">
    <property type="entry name" value="ANTI-SIGMA FACTOR ANTAGONIST TM_1081-RELATED"/>
    <property type="match status" value="1"/>
</dbReference>
<dbReference type="NCBIfam" id="TIGR00377">
    <property type="entry name" value="ant_ant_sig"/>
    <property type="match status" value="1"/>
</dbReference>
<reference evidence="4" key="1">
    <citation type="submission" date="2020-10" db="EMBL/GenBank/DDBJ databases">
        <authorList>
            <person name="Gilroy R."/>
        </authorList>
    </citation>
    <scope>NUCLEOTIDE SEQUENCE</scope>
    <source>
        <strain evidence="4">ChiHcec3-11533</strain>
    </source>
</reference>
<proteinExistence type="inferred from homology"/>
<dbReference type="InterPro" id="IPR036513">
    <property type="entry name" value="STAS_dom_sf"/>
</dbReference>
<dbReference type="Pfam" id="PF01740">
    <property type="entry name" value="STAS"/>
    <property type="match status" value="1"/>
</dbReference>
<dbReference type="AlphaFoldDB" id="A0A9D1ICG3"/>
<evidence type="ECO:0000256" key="1">
    <source>
        <dbReference type="ARBA" id="ARBA00009013"/>
    </source>
</evidence>
<dbReference type="PANTHER" id="PTHR33495">
    <property type="entry name" value="ANTI-SIGMA FACTOR ANTAGONIST TM_1081-RELATED-RELATED"/>
    <property type="match status" value="1"/>
</dbReference>
<evidence type="ECO:0000259" key="3">
    <source>
        <dbReference type="PROSITE" id="PS50801"/>
    </source>
</evidence>
<protein>
    <recommendedName>
        <fullName evidence="2">Anti-sigma factor antagonist</fullName>
    </recommendedName>
</protein>
<dbReference type="CDD" id="cd07043">
    <property type="entry name" value="STAS_anti-anti-sigma_factors"/>
    <property type="match status" value="1"/>
</dbReference>
<dbReference type="EMBL" id="DVMU01000133">
    <property type="protein sequence ID" value="HIU34096.1"/>
    <property type="molecule type" value="Genomic_DNA"/>
</dbReference>
<dbReference type="SUPFAM" id="SSF52091">
    <property type="entry name" value="SpoIIaa-like"/>
    <property type="match status" value="1"/>
</dbReference>
<sequence length="101" mass="11350">MLSYEKNRGRLTIRLSGELDHFVAGRVRAELDELLRDPKIKRLVFDLSAVSFLDSSAIGLIIGRYKAMARRGGSVAVLNTDPRVDRIFEMAGLYQIVEKLA</sequence>
<evidence type="ECO:0000313" key="4">
    <source>
        <dbReference type="EMBL" id="HIU34096.1"/>
    </source>
</evidence>
<gene>
    <name evidence="4" type="ORF">IAB02_05985</name>
</gene>
<dbReference type="Proteomes" id="UP000824072">
    <property type="component" value="Unassembled WGS sequence"/>
</dbReference>
<name>A0A9D1ICG3_9FIRM</name>
<dbReference type="InterPro" id="IPR003658">
    <property type="entry name" value="Anti-sigma_ant"/>
</dbReference>
<dbReference type="PROSITE" id="PS50801">
    <property type="entry name" value="STAS"/>
    <property type="match status" value="1"/>
</dbReference>
<reference evidence="4" key="2">
    <citation type="journal article" date="2021" name="PeerJ">
        <title>Extensive microbial diversity within the chicken gut microbiome revealed by metagenomics and culture.</title>
        <authorList>
            <person name="Gilroy R."/>
            <person name="Ravi A."/>
            <person name="Getino M."/>
            <person name="Pursley I."/>
            <person name="Horton D.L."/>
            <person name="Alikhan N.F."/>
            <person name="Baker D."/>
            <person name="Gharbi K."/>
            <person name="Hall N."/>
            <person name="Watson M."/>
            <person name="Adriaenssens E.M."/>
            <person name="Foster-Nyarko E."/>
            <person name="Jarju S."/>
            <person name="Secka A."/>
            <person name="Antonio M."/>
            <person name="Oren A."/>
            <person name="Chaudhuri R.R."/>
            <person name="La Ragione R."/>
            <person name="Hildebrand F."/>
            <person name="Pallen M.J."/>
        </authorList>
    </citation>
    <scope>NUCLEOTIDE SEQUENCE</scope>
    <source>
        <strain evidence="4">ChiHcec3-11533</strain>
    </source>
</reference>
<feature type="domain" description="STAS" evidence="3">
    <location>
        <begin position="1"/>
        <end position="101"/>
    </location>
</feature>
<dbReference type="GO" id="GO:0043856">
    <property type="term" value="F:anti-sigma factor antagonist activity"/>
    <property type="evidence" value="ECO:0007669"/>
    <property type="project" value="InterPro"/>
</dbReference>
<dbReference type="InterPro" id="IPR002645">
    <property type="entry name" value="STAS_dom"/>
</dbReference>
<organism evidence="4 5">
    <name type="scientific">Candidatus Pullichristensenella excrementigallinarum</name>
    <dbReference type="NCBI Taxonomy" id="2840907"/>
    <lineage>
        <taxon>Bacteria</taxon>
        <taxon>Bacillati</taxon>
        <taxon>Bacillota</taxon>
        <taxon>Clostridia</taxon>
        <taxon>Candidatus Pullichristensenella</taxon>
    </lineage>
</organism>
<comment type="similarity">
    <text evidence="1 2">Belongs to the anti-sigma-factor antagonist family.</text>
</comment>